<organism evidence="1 2">
    <name type="scientific">Cordyceps javanica</name>
    <dbReference type="NCBI Taxonomy" id="43265"/>
    <lineage>
        <taxon>Eukaryota</taxon>
        <taxon>Fungi</taxon>
        <taxon>Dikarya</taxon>
        <taxon>Ascomycota</taxon>
        <taxon>Pezizomycotina</taxon>
        <taxon>Sordariomycetes</taxon>
        <taxon>Hypocreomycetidae</taxon>
        <taxon>Hypocreales</taxon>
        <taxon>Cordycipitaceae</taxon>
        <taxon>Cordyceps</taxon>
    </lineage>
</organism>
<gene>
    <name evidence="1" type="ORF">IF1G_09643</name>
</gene>
<evidence type="ECO:0000313" key="1">
    <source>
        <dbReference type="EMBL" id="TQV91577.1"/>
    </source>
</evidence>
<accession>A0A545UQ36</accession>
<dbReference type="Proteomes" id="UP000315783">
    <property type="component" value="Unassembled WGS sequence"/>
</dbReference>
<comment type="caution">
    <text evidence="1">The sequence shown here is derived from an EMBL/GenBank/DDBJ whole genome shotgun (WGS) entry which is preliminary data.</text>
</comment>
<keyword evidence="2" id="KW-1185">Reference proteome</keyword>
<dbReference type="EMBL" id="SPUK01000018">
    <property type="protein sequence ID" value="TQV91577.1"/>
    <property type="molecule type" value="Genomic_DNA"/>
</dbReference>
<name>A0A545UQ36_9HYPO</name>
<sequence length="72" mass="7928">MRSLPVPILPVQVSSGSRELGYEDSTTQRRLQSVLRATKGGAWHGSDQVSAAPYRCRVLATARMFRKVQVAV</sequence>
<dbReference type="AlphaFoldDB" id="A0A545UQ36"/>
<evidence type="ECO:0000313" key="2">
    <source>
        <dbReference type="Proteomes" id="UP000315783"/>
    </source>
</evidence>
<proteinExistence type="predicted"/>
<protein>
    <submittedName>
        <fullName evidence="1">Uncharacterized protein</fullName>
    </submittedName>
</protein>
<reference evidence="1 2" key="1">
    <citation type="journal article" date="2019" name="Appl. Microbiol. Biotechnol.">
        <title>Genome sequence of Isaria javanica and comparative genome analysis insights into family S53 peptidase evolution in fungal entomopathogens.</title>
        <authorList>
            <person name="Lin R."/>
            <person name="Zhang X."/>
            <person name="Xin B."/>
            <person name="Zou M."/>
            <person name="Gao Y."/>
            <person name="Qin F."/>
            <person name="Hu Q."/>
            <person name="Xie B."/>
            <person name="Cheng X."/>
        </authorList>
    </citation>
    <scope>NUCLEOTIDE SEQUENCE [LARGE SCALE GENOMIC DNA]</scope>
    <source>
        <strain evidence="1 2">IJ1G</strain>
    </source>
</reference>